<evidence type="ECO:0000313" key="2">
    <source>
        <dbReference type="EMBL" id="QRC99609.1"/>
    </source>
</evidence>
<feature type="region of interest" description="Disordered" evidence="1">
    <location>
        <begin position="94"/>
        <end position="140"/>
    </location>
</feature>
<dbReference type="Proteomes" id="UP000663193">
    <property type="component" value="Chromosome 10"/>
</dbReference>
<keyword evidence="3" id="KW-1185">Reference proteome</keyword>
<feature type="compositionally biased region" description="Polar residues" evidence="1">
    <location>
        <begin position="128"/>
        <end position="140"/>
    </location>
</feature>
<accession>A0A7U2F6G1</accession>
<evidence type="ECO:0000313" key="3">
    <source>
        <dbReference type="Proteomes" id="UP000663193"/>
    </source>
</evidence>
<proteinExistence type="predicted"/>
<organism evidence="2 3">
    <name type="scientific">Phaeosphaeria nodorum (strain SN15 / ATCC MYA-4574 / FGSC 10173)</name>
    <name type="common">Glume blotch fungus</name>
    <name type="synonym">Parastagonospora nodorum</name>
    <dbReference type="NCBI Taxonomy" id="321614"/>
    <lineage>
        <taxon>Eukaryota</taxon>
        <taxon>Fungi</taxon>
        <taxon>Dikarya</taxon>
        <taxon>Ascomycota</taxon>
        <taxon>Pezizomycotina</taxon>
        <taxon>Dothideomycetes</taxon>
        <taxon>Pleosporomycetidae</taxon>
        <taxon>Pleosporales</taxon>
        <taxon>Pleosporineae</taxon>
        <taxon>Phaeosphaeriaceae</taxon>
        <taxon>Parastagonospora</taxon>
    </lineage>
</organism>
<protein>
    <recommendedName>
        <fullName evidence="4">Extracellular membrane protein CFEM domain-containing protein</fullName>
    </recommendedName>
</protein>
<feature type="compositionally biased region" description="Low complexity" evidence="1">
    <location>
        <begin position="164"/>
        <end position="201"/>
    </location>
</feature>
<dbReference type="AlphaFoldDB" id="A0A7U2F6G1"/>
<feature type="region of interest" description="Disordered" evidence="1">
    <location>
        <begin position="164"/>
        <end position="221"/>
    </location>
</feature>
<gene>
    <name evidence="2" type="ORF">JI435_150620</name>
</gene>
<dbReference type="OrthoDB" id="3695248at2759"/>
<feature type="compositionally biased region" description="Polar residues" evidence="1">
    <location>
        <begin position="98"/>
        <end position="117"/>
    </location>
</feature>
<reference evidence="3" key="1">
    <citation type="journal article" date="2021" name="BMC Genomics">
        <title>Chromosome-level genome assembly and manually-curated proteome of model necrotroph Parastagonospora nodorum Sn15 reveals a genome-wide trove of candidate effector homologs, and redundancy of virulence-related functions within an accessory chromosome.</title>
        <authorList>
            <person name="Bertazzoni S."/>
            <person name="Jones D.A.B."/>
            <person name="Phan H.T."/>
            <person name="Tan K.-C."/>
            <person name="Hane J.K."/>
        </authorList>
    </citation>
    <scope>NUCLEOTIDE SEQUENCE [LARGE SCALE GENOMIC DNA]</scope>
    <source>
        <strain evidence="3">SN15 / ATCC MYA-4574 / FGSC 10173)</strain>
    </source>
</reference>
<dbReference type="EMBL" id="CP069032">
    <property type="protein sequence ID" value="QRC99609.1"/>
    <property type="molecule type" value="Genomic_DNA"/>
</dbReference>
<evidence type="ECO:0000256" key="1">
    <source>
        <dbReference type="SAM" id="MobiDB-lite"/>
    </source>
</evidence>
<sequence>MQVAARGSDVWLGALPNCWQRCFANTEDGCSSSSCVCSTAESSESYLSKAVSCAVQKCDAEEFALELALGPLQLLCFGLGCPISKDVMDEAYAAASDTEPSAPNPTNSRKADQTTSRARSEAPEVTSIVRSTLTQTTTDSNGNTLQVVVPIAVGPSGIVTGSFSTSTMSGQATTTSATTSLSPSAEPSLPELSLFSPLTPTAAPQRTGTGSSSGGNGSPFDMAGTASRWSIPIPLLGLGALAIRLLRI</sequence>
<dbReference type="VEuPathDB" id="FungiDB:JI435_150620"/>
<name>A0A7U2F6G1_PHANO</name>
<evidence type="ECO:0008006" key="4">
    <source>
        <dbReference type="Google" id="ProtNLM"/>
    </source>
</evidence>